<evidence type="ECO:0000313" key="3">
    <source>
        <dbReference type="Proteomes" id="UP001519460"/>
    </source>
</evidence>
<gene>
    <name evidence="2" type="ORF">BaRGS_00018327</name>
</gene>
<dbReference type="Proteomes" id="UP001519460">
    <property type="component" value="Unassembled WGS sequence"/>
</dbReference>
<evidence type="ECO:0000256" key="1">
    <source>
        <dbReference type="SAM" id="MobiDB-lite"/>
    </source>
</evidence>
<feature type="region of interest" description="Disordered" evidence="1">
    <location>
        <begin position="1"/>
        <end position="21"/>
    </location>
</feature>
<proteinExistence type="predicted"/>
<dbReference type="AlphaFoldDB" id="A0ABD0KTN3"/>
<dbReference type="EMBL" id="JACVVK020000127">
    <property type="protein sequence ID" value="KAK7490348.1"/>
    <property type="molecule type" value="Genomic_DNA"/>
</dbReference>
<reference evidence="2 3" key="1">
    <citation type="journal article" date="2023" name="Sci. Data">
        <title>Genome assembly of the Korean intertidal mud-creeper Batillaria attramentaria.</title>
        <authorList>
            <person name="Patra A.K."/>
            <person name="Ho P.T."/>
            <person name="Jun S."/>
            <person name="Lee S.J."/>
            <person name="Kim Y."/>
            <person name="Won Y.J."/>
        </authorList>
    </citation>
    <scope>NUCLEOTIDE SEQUENCE [LARGE SCALE GENOMIC DNA]</scope>
    <source>
        <strain evidence="2">Wonlab-2016</strain>
    </source>
</reference>
<organism evidence="2 3">
    <name type="scientific">Batillaria attramentaria</name>
    <dbReference type="NCBI Taxonomy" id="370345"/>
    <lineage>
        <taxon>Eukaryota</taxon>
        <taxon>Metazoa</taxon>
        <taxon>Spiralia</taxon>
        <taxon>Lophotrochozoa</taxon>
        <taxon>Mollusca</taxon>
        <taxon>Gastropoda</taxon>
        <taxon>Caenogastropoda</taxon>
        <taxon>Sorbeoconcha</taxon>
        <taxon>Cerithioidea</taxon>
        <taxon>Batillariidae</taxon>
        <taxon>Batillaria</taxon>
    </lineage>
</organism>
<comment type="caution">
    <text evidence="2">The sequence shown here is derived from an EMBL/GenBank/DDBJ whole genome shotgun (WGS) entry which is preliminary data.</text>
</comment>
<sequence length="66" mass="7211">MKAFTRSAEIPEKTSTAQRSNRHVLTVHVQPQSLACIGPSRPNTIQPYVAPKHASMTSLPFSPDPV</sequence>
<accession>A0ABD0KTN3</accession>
<name>A0ABD0KTN3_9CAEN</name>
<keyword evidence="3" id="KW-1185">Reference proteome</keyword>
<evidence type="ECO:0000313" key="2">
    <source>
        <dbReference type="EMBL" id="KAK7490348.1"/>
    </source>
</evidence>
<protein>
    <submittedName>
        <fullName evidence="2">Uncharacterized protein</fullName>
    </submittedName>
</protein>